<sequence>MKPFLSLSPIRK</sequence>
<dbReference type="EMBL" id="GBRH01225972">
    <property type="protein sequence ID" value="JAD71923.1"/>
    <property type="molecule type" value="Transcribed_RNA"/>
</dbReference>
<evidence type="ECO:0000313" key="1">
    <source>
        <dbReference type="EMBL" id="JAD71923.1"/>
    </source>
</evidence>
<reference evidence="1" key="1">
    <citation type="submission" date="2014-09" db="EMBL/GenBank/DDBJ databases">
        <authorList>
            <person name="Magalhaes I.L.F."/>
            <person name="Oliveira U."/>
            <person name="Santos F.R."/>
            <person name="Vidigal T.H.D.A."/>
            <person name="Brescovit A.D."/>
            <person name="Santos A.J."/>
        </authorList>
    </citation>
    <scope>NUCLEOTIDE SEQUENCE</scope>
    <source>
        <tissue evidence="1">Shoot tissue taken approximately 20 cm above the soil surface</tissue>
    </source>
</reference>
<proteinExistence type="predicted"/>
<name>A0A0A9CBU1_ARUDO</name>
<accession>A0A0A9CBU1</accession>
<protein>
    <submittedName>
        <fullName evidence="1">Uncharacterized protein</fullName>
    </submittedName>
</protein>
<reference evidence="1" key="2">
    <citation type="journal article" date="2015" name="Data Brief">
        <title>Shoot transcriptome of the giant reed, Arundo donax.</title>
        <authorList>
            <person name="Barrero R.A."/>
            <person name="Guerrero F.D."/>
            <person name="Moolhuijzen P."/>
            <person name="Goolsby J.A."/>
            <person name="Tidwell J."/>
            <person name="Bellgard S.E."/>
            <person name="Bellgard M.I."/>
        </authorList>
    </citation>
    <scope>NUCLEOTIDE SEQUENCE</scope>
    <source>
        <tissue evidence="1">Shoot tissue taken approximately 20 cm above the soil surface</tissue>
    </source>
</reference>
<organism evidence="1">
    <name type="scientific">Arundo donax</name>
    <name type="common">Giant reed</name>
    <name type="synonym">Donax arundinaceus</name>
    <dbReference type="NCBI Taxonomy" id="35708"/>
    <lineage>
        <taxon>Eukaryota</taxon>
        <taxon>Viridiplantae</taxon>
        <taxon>Streptophyta</taxon>
        <taxon>Embryophyta</taxon>
        <taxon>Tracheophyta</taxon>
        <taxon>Spermatophyta</taxon>
        <taxon>Magnoliopsida</taxon>
        <taxon>Liliopsida</taxon>
        <taxon>Poales</taxon>
        <taxon>Poaceae</taxon>
        <taxon>PACMAD clade</taxon>
        <taxon>Arundinoideae</taxon>
        <taxon>Arundineae</taxon>
        <taxon>Arundo</taxon>
    </lineage>
</organism>